<feature type="transmembrane region" description="Helical" evidence="7">
    <location>
        <begin position="69"/>
        <end position="92"/>
    </location>
</feature>
<feature type="transmembrane region" description="Helical" evidence="7">
    <location>
        <begin position="134"/>
        <end position="155"/>
    </location>
</feature>
<evidence type="ECO:0000313" key="8">
    <source>
        <dbReference type="EMBL" id="BCJ36827.1"/>
    </source>
</evidence>
<keyword evidence="5 7" id="KW-1133">Transmembrane helix</keyword>
<dbReference type="KEGG" id="atl:Athai_43300"/>
<sequence length="202" mass="20949">MDLQLFGTAVVTLFVIVDPPGSVPIFLALTRSMDFRARNRAAWQAVWLSFGVIVAFAVAGGQILKYLGISLPAMQAAGGLLLLLVALELLTGKQDDPDSTATSNVALVPLGTPLLAGPGAIVASIVFVRQGSGITDYVAIAAAIVAVHAIILGFLRFSNVIVRVLKQGGIEVLTRISGLLVAAIAVQLIADAIASFVRQYGG</sequence>
<evidence type="ECO:0000256" key="7">
    <source>
        <dbReference type="RuleBase" id="RU362048"/>
    </source>
</evidence>
<evidence type="ECO:0000256" key="3">
    <source>
        <dbReference type="ARBA" id="ARBA00022475"/>
    </source>
</evidence>
<dbReference type="NCBIfam" id="TIGR00427">
    <property type="entry name" value="NAAT family transporter"/>
    <property type="match status" value="1"/>
</dbReference>
<dbReference type="GO" id="GO:0005886">
    <property type="term" value="C:plasma membrane"/>
    <property type="evidence" value="ECO:0007669"/>
    <property type="project" value="UniProtKB-SubCell"/>
</dbReference>
<name>A0A7R7DSP1_9ACTN</name>
<keyword evidence="6 7" id="KW-0472">Membrane</keyword>
<proteinExistence type="inferred from homology"/>
<feature type="transmembrane region" description="Helical" evidence="7">
    <location>
        <begin position="176"/>
        <end position="197"/>
    </location>
</feature>
<feature type="transmembrane region" description="Helical" evidence="7">
    <location>
        <begin position="41"/>
        <end position="63"/>
    </location>
</feature>
<accession>A0A7R7DSP1</accession>
<feature type="transmembrane region" description="Helical" evidence="7">
    <location>
        <begin position="6"/>
        <end position="29"/>
    </location>
</feature>
<dbReference type="RefSeq" id="WP_203963137.1">
    <property type="nucleotide sequence ID" value="NZ_AP023355.1"/>
</dbReference>
<dbReference type="AlphaFoldDB" id="A0A7R7DSP1"/>
<keyword evidence="9" id="KW-1185">Reference proteome</keyword>
<dbReference type="Pfam" id="PF01914">
    <property type="entry name" value="MarC"/>
    <property type="match status" value="1"/>
</dbReference>
<dbReference type="PANTHER" id="PTHR33508">
    <property type="entry name" value="UPF0056 MEMBRANE PROTEIN YHCE"/>
    <property type="match status" value="1"/>
</dbReference>
<evidence type="ECO:0000256" key="4">
    <source>
        <dbReference type="ARBA" id="ARBA00022692"/>
    </source>
</evidence>
<gene>
    <name evidence="8" type="primary">marC</name>
    <name evidence="8" type="ORF">Athai_43300</name>
</gene>
<evidence type="ECO:0000256" key="2">
    <source>
        <dbReference type="ARBA" id="ARBA00009784"/>
    </source>
</evidence>
<evidence type="ECO:0000256" key="1">
    <source>
        <dbReference type="ARBA" id="ARBA00004651"/>
    </source>
</evidence>
<organism evidence="8 9">
    <name type="scientific">Actinocatenispora thailandica</name>
    <dbReference type="NCBI Taxonomy" id="227318"/>
    <lineage>
        <taxon>Bacteria</taxon>
        <taxon>Bacillati</taxon>
        <taxon>Actinomycetota</taxon>
        <taxon>Actinomycetes</taxon>
        <taxon>Micromonosporales</taxon>
        <taxon>Micromonosporaceae</taxon>
        <taxon>Actinocatenispora</taxon>
    </lineage>
</organism>
<evidence type="ECO:0000313" key="9">
    <source>
        <dbReference type="Proteomes" id="UP000611640"/>
    </source>
</evidence>
<dbReference type="Proteomes" id="UP000611640">
    <property type="component" value="Chromosome"/>
</dbReference>
<protein>
    <recommendedName>
        <fullName evidence="7">UPF0056 membrane protein</fullName>
    </recommendedName>
</protein>
<keyword evidence="4 7" id="KW-0812">Transmembrane</keyword>
<comment type="subcellular location">
    <subcellularLocation>
        <location evidence="1 7">Cell membrane</location>
        <topology evidence="1 7">Multi-pass membrane protein</topology>
    </subcellularLocation>
</comment>
<comment type="similarity">
    <text evidence="2 7">Belongs to the UPF0056 (MarC) family.</text>
</comment>
<evidence type="ECO:0000256" key="5">
    <source>
        <dbReference type="ARBA" id="ARBA00022989"/>
    </source>
</evidence>
<evidence type="ECO:0000256" key="6">
    <source>
        <dbReference type="ARBA" id="ARBA00023136"/>
    </source>
</evidence>
<reference evidence="8 9" key="1">
    <citation type="submission" date="2020-08" db="EMBL/GenBank/DDBJ databases">
        <title>Whole genome shotgun sequence of Actinocatenispora thailandica NBRC 105041.</title>
        <authorList>
            <person name="Komaki H."/>
            <person name="Tamura T."/>
        </authorList>
    </citation>
    <scope>NUCLEOTIDE SEQUENCE [LARGE SCALE GENOMIC DNA]</scope>
    <source>
        <strain evidence="8 9">NBRC 105041</strain>
    </source>
</reference>
<feature type="transmembrane region" description="Helical" evidence="7">
    <location>
        <begin position="104"/>
        <end position="128"/>
    </location>
</feature>
<dbReference type="EMBL" id="AP023355">
    <property type="protein sequence ID" value="BCJ36827.1"/>
    <property type="molecule type" value="Genomic_DNA"/>
</dbReference>
<keyword evidence="3" id="KW-1003">Cell membrane</keyword>
<dbReference type="PANTHER" id="PTHR33508:SF1">
    <property type="entry name" value="UPF0056 MEMBRANE PROTEIN YHCE"/>
    <property type="match status" value="1"/>
</dbReference>
<dbReference type="InterPro" id="IPR002771">
    <property type="entry name" value="Multi_antbiot-R_MarC"/>
</dbReference>